<gene>
    <name evidence="1" type="ORF">F4821DRAFT_262418</name>
</gene>
<evidence type="ECO:0000313" key="2">
    <source>
        <dbReference type="Proteomes" id="UP001497680"/>
    </source>
</evidence>
<name>A0ACC0CUK3_9PEZI</name>
<dbReference type="EMBL" id="MU394344">
    <property type="protein sequence ID" value="KAI6083960.1"/>
    <property type="molecule type" value="Genomic_DNA"/>
</dbReference>
<accession>A0ACC0CUK3</accession>
<evidence type="ECO:0000313" key="1">
    <source>
        <dbReference type="EMBL" id="KAI6083960.1"/>
    </source>
</evidence>
<organism evidence="1 2">
    <name type="scientific">Hypoxylon rubiginosum</name>
    <dbReference type="NCBI Taxonomy" id="110542"/>
    <lineage>
        <taxon>Eukaryota</taxon>
        <taxon>Fungi</taxon>
        <taxon>Dikarya</taxon>
        <taxon>Ascomycota</taxon>
        <taxon>Pezizomycotina</taxon>
        <taxon>Sordariomycetes</taxon>
        <taxon>Xylariomycetidae</taxon>
        <taxon>Xylariales</taxon>
        <taxon>Hypoxylaceae</taxon>
        <taxon>Hypoxylon</taxon>
    </lineage>
</organism>
<proteinExistence type="predicted"/>
<sequence length="299" mass="34765">MASDDFIRYAAEELLLIREHAGPLYEYVPTVLLSHELWNSKPCDWDELLTQKVVGCWLAARERQMNHFYDGYTEENNDWVVILETQEGLNITIELRQVDPTGNTITVCRPATPLHVVNTSSNGSISVQLDGYAYSFMHHVRCYISVEAWIDRLEKSGITRYQLVHDRGQFPLYPYDYGLYAKKYLGRRYWVHCALRQFQSFLTDDIPSLGSESVMLRTWELGRELAKWENIPDETEFIMAGRFLPMKLPHNSPLSKFNTITGRGRGRGVQFPTYWHEDHNKPRSENGSSMPREPKVMLP</sequence>
<protein>
    <submittedName>
        <fullName evidence="1">Uncharacterized protein</fullName>
    </submittedName>
</protein>
<dbReference type="Proteomes" id="UP001497680">
    <property type="component" value="Unassembled WGS sequence"/>
</dbReference>
<comment type="caution">
    <text evidence="1">The sequence shown here is derived from an EMBL/GenBank/DDBJ whole genome shotgun (WGS) entry which is preliminary data.</text>
</comment>
<keyword evidence="2" id="KW-1185">Reference proteome</keyword>
<reference evidence="1 2" key="1">
    <citation type="journal article" date="2022" name="New Phytol.">
        <title>Ecological generalism drives hyperdiversity of secondary metabolite gene clusters in xylarialean endophytes.</title>
        <authorList>
            <person name="Franco M.E.E."/>
            <person name="Wisecaver J.H."/>
            <person name="Arnold A.E."/>
            <person name="Ju Y.M."/>
            <person name="Slot J.C."/>
            <person name="Ahrendt S."/>
            <person name="Moore L.P."/>
            <person name="Eastman K.E."/>
            <person name="Scott K."/>
            <person name="Konkel Z."/>
            <person name="Mondo S.J."/>
            <person name="Kuo A."/>
            <person name="Hayes R.D."/>
            <person name="Haridas S."/>
            <person name="Andreopoulos B."/>
            <person name="Riley R."/>
            <person name="LaButti K."/>
            <person name="Pangilinan J."/>
            <person name="Lipzen A."/>
            <person name="Amirebrahimi M."/>
            <person name="Yan J."/>
            <person name="Adam C."/>
            <person name="Keymanesh K."/>
            <person name="Ng V."/>
            <person name="Louie K."/>
            <person name="Northen T."/>
            <person name="Drula E."/>
            <person name="Henrissat B."/>
            <person name="Hsieh H.M."/>
            <person name="Youens-Clark K."/>
            <person name="Lutzoni F."/>
            <person name="Miadlikowska J."/>
            <person name="Eastwood D.C."/>
            <person name="Hamelin R.C."/>
            <person name="Grigoriev I.V."/>
            <person name="U'Ren J.M."/>
        </authorList>
    </citation>
    <scope>NUCLEOTIDE SEQUENCE [LARGE SCALE GENOMIC DNA]</scope>
    <source>
        <strain evidence="1 2">ER1909</strain>
    </source>
</reference>